<dbReference type="InterPro" id="IPR011078">
    <property type="entry name" value="PyrdxlP_homeostasis"/>
</dbReference>
<organism evidence="6 7">
    <name type="scientific">Pigmentiphaga aceris</name>
    <dbReference type="NCBI Taxonomy" id="1940612"/>
    <lineage>
        <taxon>Bacteria</taxon>
        <taxon>Pseudomonadati</taxon>
        <taxon>Pseudomonadota</taxon>
        <taxon>Betaproteobacteria</taxon>
        <taxon>Burkholderiales</taxon>
        <taxon>Alcaligenaceae</taxon>
        <taxon>Pigmentiphaga</taxon>
    </lineage>
</organism>
<keyword evidence="1 2" id="KW-0663">Pyridoxal phosphate</keyword>
<reference evidence="6 7" key="1">
    <citation type="submission" date="2019-08" db="EMBL/GenBank/DDBJ databases">
        <title>Amphibian skin-associated Pigmentiphaga: genome sequence and occurrence across geography and hosts.</title>
        <authorList>
            <person name="Bletz M.C."/>
            <person name="Bunk B."/>
            <person name="Sproeer C."/>
            <person name="Biwer P."/>
            <person name="Reiter S."/>
            <person name="Rabemananjara F.C.E."/>
            <person name="Schulz S."/>
            <person name="Overmann J."/>
            <person name="Vences M."/>
        </authorList>
    </citation>
    <scope>NUCLEOTIDE SEQUENCE [LARGE SCALE GENOMIC DNA]</scope>
    <source>
        <strain evidence="6 7">Mada1488</strain>
    </source>
</reference>
<feature type="domain" description="Alanine racemase N-terminal" evidence="5">
    <location>
        <begin position="37"/>
        <end position="260"/>
    </location>
</feature>
<sequence>MICSQTILTRAGQKHMLGQQTDSAFPSASTREDFVRNLAAVRARIAAACARVGRAPDEVRLLPVSKTVDEARIRLAYDAGCRELGENKVQEAMQKWEAMSDLDGVRWSVIGHLQTNKARHVARFASEFQALDSLHVAEALDRRLQHEGRSLDVFVQINTSGEASKYGLAPEQAAAFIQALPAYTSLRVRGLMTLAALSADQSRVRDCFVLLRSLRAQLQQDAPHGVDLHELSMGMSGDFEVAIEEGATVVRVGQAIFGARNTPDKFYWPDASPSSDETV</sequence>
<proteinExistence type="inferred from homology"/>
<comment type="function">
    <text evidence="2">Pyridoxal 5'-phosphate (PLP)-binding protein, which is involved in PLP homeostasis.</text>
</comment>
<dbReference type="PANTHER" id="PTHR10146">
    <property type="entry name" value="PROLINE SYNTHETASE CO-TRANSCRIBED BACTERIAL HOMOLOG PROTEIN"/>
    <property type="match status" value="1"/>
</dbReference>
<comment type="cofactor">
    <cofactor evidence="3">
        <name>pyridoxal 5'-phosphate</name>
        <dbReference type="ChEBI" id="CHEBI:597326"/>
    </cofactor>
</comment>
<dbReference type="AlphaFoldDB" id="A0A5C0AW65"/>
<dbReference type="CDD" id="cd00635">
    <property type="entry name" value="PLPDE_III_YBL036c_like"/>
    <property type="match status" value="1"/>
</dbReference>
<comment type="similarity">
    <text evidence="2 4">Belongs to the pyridoxal phosphate-binding protein YggS/PROSC family.</text>
</comment>
<gene>
    <name evidence="6" type="ORF">FXN63_12895</name>
</gene>
<dbReference type="GO" id="GO:0030170">
    <property type="term" value="F:pyridoxal phosphate binding"/>
    <property type="evidence" value="ECO:0007669"/>
    <property type="project" value="UniProtKB-UniRule"/>
</dbReference>
<dbReference type="PANTHER" id="PTHR10146:SF14">
    <property type="entry name" value="PYRIDOXAL PHOSPHATE HOMEOSTASIS PROTEIN"/>
    <property type="match status" value="1"/>
</dbReference>
<dbReference type="InterPro" id="IPR029066">
    <property type="entry name" value="PLP-binding_barrel"/>
</dbReference>
<dbReference type="InterPro" id="IPR001608">
    <property type="entry name" value="Ala_racemase_N"/>
</dbReference>
<dbReference type="FunFam" id="3.20.20.10:FF:000018">
    <property type="entry name" value="Pyridoxal phosphate homeostasis protein"/>
    <property type="match status" value="1"/>
</dbReference>
<evidence type="ECO:0000256" key="1">
    <source>
        <dbReference type="ARBA" id="ARBA00022898"/>
    </source>
</evidence>
<dbReference type="KEGG" id="pacr:FXN63_12895"/>
<dbReference type="PIRSF" id="PIRSF004848">
    <property type="entry name" value="YBL036c_PLPDEIII"/>
    <property type="match status" value="1"/>
</dbReference>
<evidence type="ECO:0000256" key="4">
    <source>
        <dbReference type="RuleBase" id="RU004514"/>
    </source>
</evidence>
<dbReference type="OrthoDB" id="9804072at2"/>
<dbReference type="HAMAP" id="MF_02087">
    <property type="entry name" value="PLP_homeostasis"/>
    <property type="match status" value="1"/>
</dbReference>
<evidence type="ECO:0000313" key="6">
    <source>
        <dbReference type="EMBL" id="QEI06629.1"/>
    </source>
</evidence>
<dbReference type="Pfam" id="PF01168">
    <property type="entry name" value="Ala_racemase_N"/>
    <property type="match status" value="1"/>
</dbReference>
<dbReference type="NCBIfam" id="TIGR00044">
    <property type="entry name" value="YggS family pyridoxal phosphate-dependent enzyme"/>
    <property type="match status" value="1"/>
</dbReference>
<protein>
    <recommendedName>
        <fullName evidence="2">Pyridoxal phosphate homeostasis protein</fullName>
        <shortName evidence="2">PLP homeostasis protein</shortName>
    </recommendedName>
</protein>
<evidence type="ECO:0000313" key="7">
    <source>
        <dbReference type="Proteomes" id="UP000325161"/>
    </source>
</evidence>
<name>A0A5C0AW65_9BURK</name>
<dbReference type="Proteomes" id="UP000325161">
    <property type="component" value="Chromosome"/>
</dbReference>
<feature type="modified residue" description="N6-(pyridoxal phosphate)lysine" evidence="2 3">
    <location>
        <position position="66"/>
    </location>
</feature>
<keyword evidence="7" id="KW-1185">Reference proteome</keyword>
<dbReference type="Gene3D" id="3.20.20.10">
    <property type="entry name" value="Alanine racemase"/>
    <property type="match status" value="1"/>
</dbReference>
<dbReference type="EMBL" id="CP043046">
    <property type="protein sequence ID" value="QEI06629.1"/>
    <property type="molecule type" value="Genomic_DNA"/>
</dbReference>
<accession>A0A5C0AW65</accession>
<evidence type="ECO:0000256" key="2">
    <source>
        <dbReference type="HAMAP-Rule" id="MF_02087"/>
    </source>
</evidence>
<evidence type="ECO:0000256" key="3">
    <source>
        <dbReference type="PIRSR" id="PIRSR004848-1"/>
    </source>
</evidence>
<evidence type="ECO:0000259" key="5">
    <source>
        <dbReference type="Pfam" id="PF01168"/>
    </source>
</evidence>
<dbReference type="SUPFAM" id="SSF51419">
    <property type="entry name" value="PLP-binding barrel"/>
    <property type="match status" value="1"/>
</dbReference>